<gene>
    <name evidence="3" type="ORF">PX52LOC_02015</name>
</gene>
<dbReference type="AlphaFoldDB" id="A0A5C1AAR2"/>
<dbReference type="Proteomes" id="UP000324974">
    <property type="component" value="Chromosome"/>
</dbReference>
<accession>A0A5C1AAR2</accession>
<reference evidence="4" key="1">
    <citation type="submission" date="2019-08" db="EMBL/GenBank/DDBJ databases">
        <title>Limnoglobus roseus gen. nov., sp. nov., a novel freshwater planctomycete with a giant genome from the family Gemmataceae.</title>
        <authorList>
            <person name="Kulichevskaya I.S."/>
            <person name="Naumoff D.G."/>
            <person name="Miroshnikov K."/>
            <person name="Ivanova A."/>
            <person name="Philippov D.A."/>
            <person name="Hakobyan A."/>
            <person name="Rijpstra I.C."/>
            <person name="Sinninghe Damste J.S."/>
            <person name="Liesack W."/>
            <person name="Dedysh S.N."/>
        </authorList>
    </citation>
    <scope>NUCLEOTIDE SEQUENCE [LARGE SCALE GENOMIC DNA]</scope>
    <source>
        <strain evidence="4">PX52</strain>
    </source>
</reference>
<evidence type="ECO:0000256" key="1">
    <source>
        <dbReference type="SAM" id="MobiDB-lite"/>
    </source>
</evidence>
<keyword evidence="2" id="KW-0732">Signal</keyword>
<dbReference type="Gene3D" id="2.130.10.10">
    <property type="entry name" value="YVTN repeat-like/Quinoprotein amine dehydrogenase"/>
    <property type="match status" value="1"/>
</dbReference>
<feature type="region of interest" description="Disordered" evidence="1">
    <location>
        <begin position="27"/>
        <end position="46"/>
    </location>
</feature>
<evidence type="ECO:0000256" key="2">
    <source>
        <dbReference type="SAM" id="SignalP"/>
    </source>
</evidence>
<dbReference type="KEGG" id="lrs:PX52LOC_02015"/>
<name>A0A5C1AAR2_9BACT</name>
<evidence type="ECO:0000313" key="4">
    <source>
        <dbReference type="Proteomes" id="UP000324974"/>
    </source>
</evidence>
<feature type="chain" id="PRO_5022783038" description="Lipoprotein" evidence="2">
    <location>
        <begin position="30"/>
        <end position="475"/>
    </location>
</feature>
<evidence type="ECO:0000313" key="3">
    <source>
        <dbReference type="EMBL" id="QEL15106.1"/>
    </source>
</evidence>
<evidence type="ECO:0008006" key="5">
    <source>
        <dbReference type="Google" id="ProtNLM"/>
    </source>
</evidence>
<dbReference type="SUPFAM" id="SSF75011">
    <property type="entry name" value="3-carboxy-cis,cis-mucoante lactonizing enzyme"/>
    <property type="match status" value="1"/>
</dbReference>
<dbReference type="RefSeq" id="WP_178132545.1">
    <property type="nucleotide sequence ID" value="NZ_CP042425.1"/>
</dbReference>
<proteinExistence type="predicted"/>
<feature type="signal peptide" evidence="2">
    <location>
        <begin position="1"/>
        <end position="29"/>
    </location>
</feature>
<organism evidence="3 4">
    <name type="scientific">Limnoglobus roseus</name>
    <dbReference type="NCBI Taxonomy" id="2598579"/>
    <lineage>
        <taxon>Bacteria</taxon>
        <taxon>Pseudomonadati</taxon>
        <taxon>Planctomycetota</taxon>
        <taxon>Planctomycetia</taxon>
        <taxon>Gemmatales</taxon>
        <taxon>Gemmataceae</taxon>
        <taxon>Limnoglobus</taxon>
    </lineage>
</organism>
<dbReference type="PROSITE" id="PS51257">
    <property type="entry name" value="PROKAR_LIPOPROTEIN"/>
    <property type="match status" value="1"/>
</dbReference>
<dbReference type="EMBL" id="CP042425">
    <property type="protein sequence ID" value="QEL15106.1"/>
    <property type="molecule type" value="Genomic_DNA"/>
</dbReference>
<keyword evidence="4" id="KW-1185">Reference proteome</keyword>
<dbReference type="InterPro" id="IPR015943">
    <property type="entry name" value="WD40/YVTN_repeat-like_dom_sf"/>
</dbReference>
<sequence>MTKLVNRTFWLVLAAALLAGMTACDGSNAGGPDVKPPDEKSKKGKAPRPFARLFIQDLKTSSLKWADVRVGEKAEFTLDPLAAVDGFKALDAAKQKLVQMEESGGLVCAGVRDDADGTFESGWVLVRSGVGYIDHGDHGHWTFKKKPAVADSRLDTKQGNPAHLYQYDGRFFLANDKLNGYTRIDPAKYDGSDKDTPRFVAGGGGHITLAVVGDTVGYGGWIDGGGPNKGRVDVTPVEAGVKNEPAYSFHLPTGGIHGAIANSGKVFFAPSDGVCWVEADTGAKLKADQVKVRHIPLGKDGDKPRRTGAFASHGHHVVFVTGKDANSALVLVNAKDAEPKPVFVPLKVKKGTQAVTPVVAATADGKAYAFVFHDRVKDAEADDALEVVALDPNGDGDFSDAKAVKALKAGKSAVDGHYGHHDLAFDADRRFGFFTNPGDGTVCVLSLKTLDVLATFHVGGTPTAIVACGSRETED</sequence>
<protein>
    <recommendedName>
        <fullName evidence="5">Lipoprotein</fullName>
    </recommendedName>
</protein>